<evidence type="ECO:0000256" key="6">
    <source>
        <dbReference type="SAM" id="Phobius"/>
    </source>
</evidence>
<feature type="transmembrane region" description="Helical" evidence="6">
    <location>
        <begin position="43"/>
        <end position="66"/>
    </location>
</feature>
<accession>A0A0M2SX42</accession>
<dbReference type="InterPro" id="IPR052524">
    <property type="entry name" value="MFS_Cyanate_Porter"/>
</dbReference>
<keyword evidence="3 6" id="KW-0812">Transmembrane</keyword>
<feature type="transmembrane region" description="Helical" evidence="6">
    <location>
        <begin position="73"/>
        <end position="92"/>
    </location>
</feature>
<sequence length="405" mass="43088">MRVNGIDRNTLLVIGIIFVAFNLRPAITSVGPLIGFIRDDLEISNGMAGLLTTVPLLAFAFISPFAPKIAQKFGNELSVLIGLSLLGAGIIIRSTGFLFLLYSGTILIGLGIALCNVLLPGIVKQNFPGRLGFMTGIYTFSMAVWAGLAPGLSVPLAHHLNLGWKLSLGLWLFLIFIALFFWSPQVRGKASPSVQYGTKQIPASIWSSPIAWQVTIFMGMQSMVYFSMTAWLPEILTSKGIGIAMAGWMVTLMQFSGLPANFYIPVLADRLENQKGIALGIGLFSLAGLTGLLLGKNTLILVFSIILIGISLGAAISHALTLIGLRAANAEQASSLSGMAQSVGYLVAGIGPIAIGILFDILHAWTVPLIMLIGVTVLFTLAGIAAGRNQYVFDTVKSQKQASLH</sequence>
<organism evidence="8 9">
    <name type="scientific">Mesobacillus campisalis</name>
    <dbReference type="NCBI Taxonomy" id="1408103"/>
    <lineage>
        <taxon>Bacteria</taxon>
        <taxon>Bacillati</taxon>
        <taxon>Bacillota</taxon>
        <taxon>Bacilli</taxon>
        <taxon>Bacillales</taxon>
        <taxon>Bacillaceae</taxon>
        <taxon>Mesobacillus</taxon>
    </lineage>
</organism>
<dbReference type="CDD" id="cd17339">
    <property type="entry name" value="MFS_NIMT_CynX_like"/>
    <property type="match status" value="1"/>
</dbReference>
<gene>
    <name evidence="8" type="ORF">WQ57_14605</name>
</gene>
<keyword evidence="9" id="KW-1185">Reference proteome</keyword>
<feature type="transmembrane region" description="Helical" evidence="6">
    <location>
        <begin position="98"/>
        <end position="119"/>
    </location>
</feature>
<feature type="transmembrane region" description="Helical" evidence="6">
    <location>
        <begin position="131"/>
        <end position="150"/>
    </location>
</feature>
<evidence type="ECO:0000256" key="1">
    <source>
        <dbReference type="ARBA" id="ARBA00004651"/>
    </source>
</evidence>
<evidence type="ECO:0000256" key="3">
    <source>
        <dbReference type="ARBA" id="ARBA00022692"/>
    </source>
</evidence>
<feature type="transmembrane region" description="Helical" evidence="6">
    <location>
        <begin position="162"/>
        <end position="182"/>
    </location>
</feature>
<dbReference type="Gene3D" id="1.20.1250.20">
    <property type="entry name" value="MFS general substrate transporter like domains"/>
    <property type="match status" value="1"/>
</dbReference>
<keyword evidence="4 6" id="KW-1133">Transmembrane helix</keyword>
<evidence type="ECO:0000256" key="2">
    <source>
        <dbReference type="ARBA" id="ARBA00022448"/>
    </source>
</evidence>
<feature type="transmembrane region" description="Helical" evidence="6">
    <location>
        <begin position="343"/>
        <end position="363"/>
    </location>
</feature>
<protein>
    <submittedName>
        <fullName evidence="8">Transporter</fullName>
    </submittedName>
</protein>
<dbReference type="PATRIC" id="fig|1408103.3.peg.3279"/>
<feature type="transmembrane region" description="Helical" evidence="6">
    <location>
        <begin position="300"/>
        <end position="323"/>
    </location>
</feature>
<dbReference type="PANTHER" id="PTHR23523:SF2">
    <property type="entry name" value="2-NITROIMIDAZOLE TRANSPORTER"/>
    <property type="match status" value="1"/>
</dbReference>
<dbReference type="PROSITE" id="PS50850">
    <property type="entry name" value="MFS"/>
    <property type="match status" value="1"/>
</dbReference>
<feature type="transmembrane region" description="Helical" evidence="6">
    <location>
        <begin position="12"/>
        <end position="37"/>
    </location>
</feature>
<evidence type="ECO:0000313" key="9">
    <source>
        <dbReference type="Proteomes" id="UP000034166"/>
    </source>
</evidence>
<proteinExistence type="predicted"/>
<evidence type="ECO:0000256" key="4">
    <source>
        <dbReference type="ARBA" id="ARBA00022989"/>
    </source>
</evidence>
<feature type="transmembrane region" description="Helical" evidence="6">
    <location>
        <begin position="203"/>
        <end position="228"/>
    </location>
</feature>
<comment type="subcellular location">
    <subcellularLocation>
        <location evidence="1">Cell membrane</location>
        <topology evidence="1">Multi-pass membrane protein</topology>
    </subcellularLocation>
</comment>
<dbReference type="InterPro" id="IPR036259">
    <property type="entry name" value="MFS_trans_sf"/>
</dbReference>
<dbReference type="GO" id="GO:0022857">
    <property type="term" value="F:transmembrane transporter activity"/>
    <property type="evidence" value="ECO:0007669"/>
    <property type="project" value="InterPro"/>
</dbReference>
<keyword evidence="2" id="KW-0813">Transport</keyword>
<dbReference type="OrthoDB" id="9797740at2"/>
<dbReference type="RefSeq" id="WP_046524523.1">
    <property type="nucleotide sequence ID" value="NZ_LAYY01000016.1"/>
</dbReference>
<feature type="transmembrane region" description="Helical" evidence="6">
    <location>
        <begin position="276"/>
        <end position="294"/>
    </location>
</feature>
<dbReference type="PANTHER" id="PTHR23523">
    <property type="match status" value="1"/>
</dbReference>
<comment type="caution">
    <text evidence="8">The sequence shown here is derived from an EMBL/GenBank/DDBJ whole genome shotgun (WGS) entry which is preliminary data.</text>
</comment>
<name>A0A0M2SX42_9BACI</name>
<evidence type="ECO:0000313" key="8">
    <source>
        <dbReference type="EMBL" id="KKK37185.1"/>
    </source>
</evidence>
<dbReference type="Pfam" id="PF07690">
    <property type="entry name" value="MFS_1"/>
    <property type="match status" value="1"/>
</dbReference>
<evidence type="ECO:0000259" key="7">
    <source>
        <dbReference type="PROSITE" id="PS50850"/>
    </source>
</evidence>
<reference evidence="8 9" key="1">
    <citation type="submission" date="2015-04" db="EMBL/GenBank/DDBJ databases">
        <title>Taxonomic description and genome sequence of Bacillus campisalis sp. nov., a novel member of the genus Bacillus isolated from solar saltern.</title>
        <authorList>
            <person name="Mathan Kumar R."/>
            <person name="Kaur G."/>
            <person name="Kumar A."/>
            <person name="Singh N.K."/>
            <person name="Kaur N."/>
            <person name="Kumar N."/>
            <person name="Mayilraj S."/>
        </authorList>
    </citation>
    <scope>NUCLEOTIDE SEQUENCE [LARGE SCALE GENOMIC DNA]</scope>
    <source>
        <strain evidence="8 9">SA2-6</strain>
    </source>
</reference>
<feature type="transmembrane region" description="Helical" evidence="6">
    <location>
        <begin position="240"/>
        <end position="264"/>
    </location>
</feature>
<dbReference type="EMBL" id="LAYY01000016">
    <property type="protein sequence ID" value="KKK37185.1"/>
    <property type="molecule type" value="Genomic_DNA"/>
</dbReference>
<dbReference type="GO" id="GO:0005886">
    <property type="term" value="C:plasma membrane"/>
    <property type="evidence" value="ECO:0007669"/>
    <property type="project" value="UniProtKB-SubCell"/>
</dbReference>
<feature type="transmembrane region" description="Helical" evidence="6">
    <location>
        <begin position="369"/>
        <end position="387"/>
    </location>
</feature>
<dbReference type="InterPro" id="IPR011701">
    <property type="entry name" value="MFS"/>
</dbReference>
<evidence type="ECO:0000256" key="5">
    <source>
        <dbReference type="ARBA" id="ARBA00023136"/>
    </source>
</evidence>
<dbReference type="InterPro" id="IPR020846">
    <property type="entry name" value="MFS_dom"/>
</dbReference>
<feature type="domain" description="Major facilitator superfamily (MFS) profile" evidence="7">
    <location>
        <begin position="10"/>
        <end position="391"/>
    </location>
</feature>
<keyword evidence="5 6" id="KW-0472">Membrane</keyword>
<dbReference type="Proteomes" id="UP000034166">
    <property type="component" value="Unassembled WGS sequence"/>
</dbReference>
<dbReference type="SUPFAM" id="SSF103473">
    <property type="entry name" value="MFS general substrate transporter"/>
    <property type="match status" value="1"/>
</dbReference>
<dbReference type="AlphaFoldDB" id="A0A0M2SX42"/>